<evidence type="ECO:0000313" key="5">
    <source>
        <dbReference type="RefSeq" id="XP_015964282.1"/>
    </source>
</evidence>
<reference evidence="5" key="2">
    <citation type="submission" date="2025-08" db="UniProtKB">
        <authorList>
            <consortium name="RefSeq"/>
        </authorList>
    </citation>
    <scope>IDENTIFICATION</scope>
    <source>
        <tissue evidence="5">Whole plant</tissue>
    </source>
</reference>
<dbReference type="GO" id="GO:0005634">
    <property type="term" value="C:nucleus"/>
    <property type="evidence" value="ECO:0007669"/>
    <property type="project" value="UniProtKB-SubCell"/>
</dbReference>
<sequence>MKEMIYRAAAFRPVNLGLEVAKKPKRKNVKISSDPQTCGLLEDAPKLFDEIFQRNVVSWTSIIAGYVQNSCTAEDIRFFKELLVEEIENAGCVQEEGMVLWIQ</sequence>
<reference evidence="4" key="1">
    <citation type="journal article" date="2016" name="Nat. Genet.">
        <title>The genome sequences of Arachis duranensis and Arachis ipaensis, the diploid ancestors of cultivated peanut.</title>
        <authorList>
            <person name="Bertioli D.J."/>
            <person name="Cannon S.B."/>
            <person name="Froenicke L."/>
            <person name="Huang G."/>
            <person name="Farmer A.D."/>
            <person name="Cannon E.K."/>
            <person name="Liu X."/>
            <person name="Gao D."/>
            <person name="Clevenger J."/>
            <person name="Dash S."/>
            <person name="Ren L."/>
            <person name="Moretzsohn M.C."/>
            <person name="Shirasawa K."/>
            <person name="Huang W."/>
            <person name="Vidigal B."/>
            <person name="Abernathy B."/>
            <person name="Chu Y."/>
            <person name="Niederhuth C.E."/>
            <person name="Umale P."/>
            <person name="Araujo A.C."/>
            <person name="Kozik A."/>
            <person name="Kim K.D."/>
            <person name="Burow M.D."/>
            <person name="Varshney R.K."/>
            <person name="Wang X."/>
            <person name="Zhang X."/>
            <person name="Barkley N."/>
            <person name="Guimaraes P.M."/>
            <person name="Isobe S."/>
            <person name="Guo B."/>
            <person name="Liao B."/>
            <person name="Stalker H.T."/>
            <person name="Schmitz R.J."/>
            <person name="Scheffler B.E."/>
            <person name="Leal-Bertioli S.C."/>
            <person name="Xun X."/>
            <person name="Jackson S.A."/>
            <person name="Michelmore R."/>
            <person name="Ozias-Akins P."/>
        </authorList>
    </citation>
    <scope>NUCLEOTIDE SEQUENCE [LARGE SCALE GENOMIC DNA]</scope>
    <source>
        <strain evidence="4">cv. V14167</strain>
    </source>
</reference>
<evidence type="ECO:0000256" key="3">
    <source>
        <dbReference type="ARBA" id="ARBA00023242"/>
    </source>
</evidence>
<evidence type="ECO:0000313" key="4">
    <source>
        <dbReference type="Proteomes" id="UP000515211"/>
    </source>
</evidence>
<keyword evidence="2" id="KW-0238">DNA-binding</keyword>
<comment type="subcellular location">
    <subcellularLocation>
        <location evidence="1">Nucleus</location>
    </subcellularLocation>
</comment>
<dbReference type="Proteomes" id="UP000515211">
    <property type="component" value="Chromosome 5"/>
</dbReference>
<dbReference type="GeneID" id="107488101"/>
<evidence type="ECO:0000256" key="2">
    <source>
        <dbReference type="ARBA" id="ARBA00023125"/>
    </source>
</evidence>
<keyword evidence="4" id="KW-1185">Reference proteome</keyword>
<dbReference type="PANTHER" id="PTHR45914:SF12">
    <property type="entry name" value="TRANSCRIPTION FACTOR BHLH87"/>
    <property type="match status" value="1"/>
</dbReference>
<dbReference type="Gene3D" id="1.25.40.10">
    <property type="entry name" value="Tetratricopeptide repeat domain"/>
    <property type="match status" value="1"/>
</dbReference>
<gene>
    <name evidence="5" type="primary">LOC107488101</name>
</gene>
<dbReference type="GO" id="GO:0003677">
    <property type="term" value="F:DNA binding"/>
    <property type="evidence" value="ECO:0007669"/>
    <property type="project" value="UniProtKB-KW"/>
</dbReference>
<evidence type="ECO:0000256" key="1">
    <source>
        <dbReference type="ARBA" id="ARBA00004123"/>
    </source>
</evidence>
<dbReference type="InterPro" id="IPR045843">
    <property type="entry name" value="IND-like"/>
</dbReference>
<organism evidence="4 5">
    <name type="scientific">Arachis duranensis</name>
    <name type="common">Wild peanut</name>
    <dbReference type="NCBI Taxonomy" id="130453"/>
    <lineage>
        <taxon>Eukaryota</taxon>
        <taxon>Viridiplantae</taxon>
        <taxon>Streptophyta</taxon>
        <taxon>Embryophyta</taxon>
        <taxon>Tracheophyta</taxon>
        <taxon>Spermatophyta</taxon>
        <taxon>Magnoliopsida</taxon>
        <taxon>eudicotyledons</taxon>
        <taxon>Gunneridae</taxon>
        <taxon>Pentapetalae</taxon>
        <taxon>rosids</taxon>
        <taxon>fabids</taxon>
        <taxon>Fabales</taxon>
        <taxon>Fabaceae</taxon>
        <taxon>Papilionoideae</taxon>
        <taxon>50 kb inversion clade</taxon>
        <taxon>dalbergioids sensu lato</taxon>
        <taxon>Dalbergieae</taxon>
        <taxon>Pterocarpus clade</taxon>
        <taxon>Arachis</taxon>
    </lineage>
</organism>
<name>A0A6P4D929_ARADU</name>
<keyword evidence="3" id="KW-0539">Nucleus</keyword>
<accession>A0A6P4D929</accession>
<proteinExistence type="predicted"/>
<dbReference type="PANTHER" id="PTHR45914">
    <property type="entry name" value="TRANSCRIPTION FACTOR HEC3-RELATED"/>
    <property type="match status" value="1"/>
</dbReference>
<dbReference type="RefSeq" id="XP_015964282.1">
    <property type="nucleotide sequence ID" value="XM_016108796.1"/>
</dbReference>
<dbReference type="AlphaFoldDB" id="A0A6P4D929"/>
<dbReference type="OrthoDB" id="185373at2759"/>
<dbReference type="KEGG" id="adu:107488101"/>
<dbReference type="InterPro" id="IPR011990">
    <property type="entry name" value="TPR-like_helical_dom_sf"/>
</dbReference>
<dbReference type="GO" id="GO:0003700">
    <property type="term" value="F:DNA-binding transcription factor activity"/>
    <property type="evidence" value="ECO:0007669"/>
    <property type="project" value="InterPro"/>
</dbReference>
<protein>
    <submittedName>
        <fullName evidence="5">Transcription factor HEC2-like</fullName>
    </submittedName>
</protein>